<dbReference type="EMBL" id="CAJVNV010000614">
    <property type="protein sequence ID" value="CAG8268870.1"/>
    <property type="molecule type" value="Genomic_DNA"/>
</dbReference>
<dbReference type="InterPro" id="IPR001129">
    <property type="entry name" value="Membr-assoc_MAPEG"/>
</dbReference>
<evidence type="ECO:0000256" key="2">
    <source>
        <dbReference type="ARBA" id="ARBA00022692"/>
    </source>
</evidence>
<feature type="transmembrane region" description="Helical" evidence="5">
    <location>
        <begin position="58"/>
        <end position="79"/>
    </location>
</feature>
<evidence type="ECO:0000313" key="7">
    <source>
        <dbReference type="Proteomes" id="UP001153461"/>
    </source>
</evidence>
<protein>
    <recommendedName>
        <fullName evidence="8">MAPEG family protein</fullName>
    </recommendedName>
</protein>
<evidence type="ECO:0000256" key="4">
    <source>
        <dbReference type="ARBA" id="ARBA00023136"/>
    </source>
</evidence>
<proteinExistence type="predicted"/>
<keyword evidence="3 5" id="KW-1133">Transmembrane helix</keyword>
<keyword evidence="4 5" id="KW-0472">Membrane</keyword>
<evidence type="ECO:0000256" key="5">
    <source>
        <dbReference type="SAM" id="Phobius"/>
    </source>
</evidence>
<dbReference type="AlphaFoldDB" id="A0A9W4IB53"/>
<dbReference type="PANTHER" id="PTHR35371:SF1">
    <property type="entry name" value="BLR7753 PROTEIN"/>
    <property type="match status" value="1"/>
</dbReference>
<dbReference type="SUPFAM" id="SSF161084">
    <property type="entry name" value="MAPEG domain-like"/>
    <property type="match status" value="1"/>
</dbReference>
<dbReference type="PANTHER" id="PTHR35371">
    <property type="entry name" value="INNER MEMBRANE PROTEIN"/>
    <property type="match status" value="1"/>
</dbReference>
<organism evidence="6 7">
    <name type="scientific">Penicillium nalgiovense</name>
    <dbReference type="NCBI Taxonomy" id="60175"/>
    <lineage>
        <taxon>Eukaryota</taxon>
        <taxon>Fungi</taxon>
        <taxon>Dikarya</taxon>
        <taxon>Ascomycota</taxon>
        <taxon>Pezizomycotina</taxon>
        <taxon>Eurotiomycetes</taxon>
        <taxon>Eurotiomycetidae</taxon>
        <taxon>Eurotiales</taxon>
        <taxon>Aspergillaceae</taxon>
        <taxon>Penicillium</taxon>
    </lineage>
</organism>
<feature type="transmembrane region" description="Helical" evidence="5">
    <location>
        <begin position="115"/>
        <end position="133"/>
    </location>
</feature>
<comment type="subcellular location">
    <subcellularLocation>
        <location evidence="1">Membrane</location>
    </subcellularLocation>
</comment>
<keyword evidence="2 5" id="KW-0812">Transmembrane</keyword>
<dbReference type="Gene3D" id="1.20.120.550">
    <property type="entry name" value="Membrane associated eicosanoid/glutathione metabolism-like domain"/>
    <property type="match status" value="1"/>
</dbReference>
<reference evidence="6" key="1">
    <citation type="submission" date="2021-07" db="EMBL/GenBank/DDBJ databases">
        <authorList>
            <person name="Branca A.L. A."/>
        </authorList>
    </citation>
    <scope>NUCLEOTIDE SEQUENCE</scope>
</reference>
<evidence type="ECO:0000313" key="6">
    <source>
        <dbReference type="EMBL" id="CAG8268870.1"/>
    </source>
</evidence>
<sequence>MHLSIHPSNITTSSIASFETSWATASTAIAKPESTVQKLIETVIDYTVGSDVASGRTIPALAVLYAFWTFAGIGSLSVAGQAMSRPNGLGNDHPRKHRGNMEGLPLRLMSAHHSLIEIFPLFAAGACLAQVLAPGDQQILNLLGLHVLLKVFVFYPSYVVGFAPARSLAHLLSISAMIRVLWLLAKP</sequence>
<dbReference type="GO" id="GO:0016020">
    <property type="term" value="C:membrane"/>
    <property type="evidence" value="ECO:0007669"/>
    <property type="project" value="UniProtKB-SubCell"/>
</dbReference>
<gene>
    <name evidence="6" type="ORF">PNAL_LOCUS9127</name>
</gene>
<feature type="transmembrane region" description="Helical" evidence="5">
    <location>
        <begin position="139"/>
        <end position="161"/>
    </location>
</feature>
<evidence type="ECO:0008006" key="8">
    <source>
        <dbReference type="Google" id="ProtNLM"/>
    </source>
</evidence>
<dbReference type="Pfam" id="PF01124">
    <property type="entry name" value="MAPEG"/>
    <property type="match status" value="1"/>
</dbReference>
<comment type="caution">
    <text evidence="6">The sequence shown here is derived from an EMBL/GenBank/DDBJ whole genome shotgun (WGS) entry which is preliminary data.</text>
</comment>
<dbReference type="InterPro" id="IPR023352">
    <property type="entry name" value="MAPEG-like_dom_sf"/>
</dbReference>
<evidence type="ECO:0000256" key="1">
    <source>
        <dbReference type="ARBA" id="ARBA00004370"/>
    </source>
</evidence>
<evidence type="ECO:0000256" key="3">
    <source>
        <dbReference type="ARBA" id="ARBA00022989"/>
    </source>
</evidence>
<dbReference type="OrthoDB" id="2421200at2759"/>
<dbReference type="Proteomes" id="UP001153461">
    <property type="component" value="Unassembled WGS sequence"/>
</dbReference>
<name>A0A9W4IB53_PENNA</name>
<accession>A0A9W4IB53</accession>